<dbReference type="RefSeq" id="WP_215504780.1">
    <property type="nucleotide sequence ID" value="NZ_CP076361.1"/>
</dbReference>
<sequence length="96" mass="10268">MSASWKAEGVLDCKAQLRAEITIRSGVAAMRLAQRKVSIVRGKAFAAASACDTFFEKIGLVGHRSACNEEASRPSIAPEGCHRPLAAFPALKVVRQ</sequence>
<gene>
    <name evidence="1" type="ORF">KM031_11420</name>
</gene>
<keyword evidence="2" id="KW-1185">Reference proteome</keyword>
<reference evidence="1" key="1">
    <citation type="submission" date="2021-06" db="EMBL/GenBank/DDBJ databases">
        <title>Direct submission.</title>
        <authorList>
            <person name="Lee C.-S."/>
            <person name="Jin L."/>
        </authorList>
    </citation>
    <scope>NUCLEOTIDE SEQUENCE</scope>
    <source>
        <strain evidence="1">Con5</strain>
    </source>
</reference>
<dbReference type="EMBL" id="CP076361">
    <property type="protein sequence ID" value="QWK89456.1"/>
    <property type="molecule type" value="Genomic_DNA"/>
</dbReference>
<dbReference type="AlphaFoldDB" id="A0A975P6V1"/>
<protein>
    <submittedName>
        <fullName evidence="1">Uncharacterized protein</fullName>
    </submittedName>
</protein>
<dbReference type="Proteomes" id="UP000679352">
    <property type="component" value="Chromosome"/>
</dbReference>
<organism evidence="1 2">
    <name type="scientific">Gemmobacter fulvus</name>
    <dbReference type="NCBI Taxonomy" id="2840474"/>
    <lineage>
        <taxon>Bacteria</taxon>
        <taxon>Pseudomonadati</taxon>
        <taxon>Pseudomonadota</taxon>
        <taxon>Alphaproteobacteria</taxon>
        <taxon>Rhodobacterales</taxon>
        <taxon>Paracoccaceae</taxon>
        <taxon>Gemmobacter</taxon>
    </lineage>
</organism>
<evidence type="ECO:0000313" key="2">
    <source>
        <dbReference type="Proteomes" id="UP000679352"/>
    </source>
</evidence>
<dbReference type="KEGG" id="gfu:KM031_11420"/>
<proteinExistence type="predicted"/>
<evidence type="ECO:0000313" key="1">
    <source>
        <dbReference type="EMBL" id="QWK89456.1"/>
    </source>
</evidence>
<accession>A0A975P6V1</accession>
<name>A0A975P6V1_9RHOB</name>